<dbReference type="InterPro" id="IPR052426">
    <property type="entry name" value="Plant_dev_regulator"/>
</dbReference>
<evidence type="ECO:0000256" key="9">
    <source>
        <dbReference type="SAM" id="MobiDB-lite"/>
    </source>
</evidence>
<dbReference type="GO" id="GO:0008270">
    <property type="term" value="F:zinc ion binding"/>
    <property type="evidence" value="ECO:0007669"/>
    <property type="project" value="UniProtKB-KW"/>
</dbReference>
<evidence type="ECO:0000256" key="3">
    <source>
        <dbReference type="ARBA" id="ARBA00022771"/>
    </source>
</evidence>
<keyword evidence="2" id="KW-0479">Metal-binding</keyword>
<evidence type="ECO:0000256" key="2">
    <source>
        <dbReference type="ARBA" id="ARBA00022723"/>
    </source>
</evidence>
<dbReference type="GO" id="GO:0005634">
    <property type="term" value="C:nucleus"/>
    <property type="evidence" value="ECO:0007669"/>
    <property type="project" value="UniProtKB-SubCell"/>
</dbReference>
<proteinExistence type="predicted"/>
<organism evidence="11 12">
    <name type="scientific">Morella rubra</name>
    <name type="common">Chinese bayberry</name>
    <dbReference type="NCBI Taxonomy" id="262757"/>
    <lineage>
        <taxon>Eukaryota</taxon>
        <taxon>Viridiplantae</taxon>
        <taxon>Streptophyta</taxon>
        <taxon>Embryophyta</taxon>
        <taxon>Tracheophyta</taxon>
        <taxon>Spermatophyta</taxon>
        <taxon>Magnoliopsida</taxon>
        <taxon>eudicotyledons</taxon>
        <taxon>Gunneridae</taxon>
        <taxon>Pentapetalae</taxon>
        <taxon>rosids</taxon>
        <taxon>fabids</taxon>
        <taxon>Fagales</taxon>
        <taxon>Myricaceae</taxon>
        <taxon>Morella</taxon>
    </lineage>
</organism>
<name>A0A6A1WK23_9ROSI</name>
<gene>
    <name evidence="11" type="ORF">CJ030_MR2G024398</name>
</gene>
<comment type="subcellular location">
    <subcellularLocation>
        <location evidence="1">Nucleus</location>
    </subcellularLocation>
</comment>
<evidence type="ECO:0000259" key="10">
    <source>
        <dbReference type="PROSITE" id="PS50157"/>
    </source>
</evidence>
<dbReference type="InterPro" id="IPR036236">
    <property type="entry name" value="Znf_C2H2_sf"/>
</dbReference>
<feature type="region of interest" description="Disordered" evidence="9">
    <location>
        <begin position="1"/>
        <end position="24"/>
    </location>
</feature>
<keyword evidence="5" id="KW-0805">Transcription regulation</keyword>
<evidence type="ECO:0000256" key="7">
    <source>
        <dbReference type="ARBA" id="ARBA00023242"/>
    </source>
</evidence>
<evidence type="ECO:0000256" key="5">
    <source>
        <dbReference type="ARBA" id="ARBA00023015"/>
    </source>
</evidence>
<dbReference type="PANTHER" id="PTHR45801">
    <property type="entry name" value="OS07G0101800 PROTEIN"/>
    <property type="match status" value="1"/>
</dbReference>
<evidence type="ECO:0000256" key="8">
    <source>
        <dbReference type="PROSITE-ProRule" id="PRU00042"/>
    </source>
</evidence>
<keyword evidence="7" id="KW-0539">Nucleus</keyword>
<keyword evidence="3 8" id="KW-0863">Zinc-finger</keyword>
<reference evidence="11 12" key="1">
    <citation type="journal article" date="2019" name="Plant Biotechnol. J.">
        <title>The red bayberry genome and genetic basis of sex determination.</title>
        <authorList>
            <person name="Jia H.M."/>
            <person name="Jia H.J."/>
            <person name="Cai Q.L."/>
            <person name="Wang Y."/>
            <person name="Zhao H.B."/>
            <person name="Yang W.F."/>
            <person name="Wang G.Y."/>
            <person name="Li Y.H."/>
            <person name="Zhan D.L."/>
            <person name="Shen Y.T."/>
            <person name="Niu Q.F."/>
            <person name="Chang L."/>
            <person name="Qiu J."/>
            <person name="Zhao L."/>
            <person name="Xie H.B."/>
            <person name="Fu W.Y."/>
            <person name="Jin J."/>
            <person name="Li X.W."/>
            <person name="Jiao Y."/>
            <person name="Zhou C.C."/>
            <person name="Tu T."/>
            <person name="Chai C.Y."/>
            <person name="Gao J.L."/>
            <person name="Fan L.J."/>
            <person name="van de Weg E."/>
            <person name="Wang J.Y."/>
            <person name="Gao Z.S."/>
        </authorList>
    </citation>
    <scope>NUCLEOTIDE SEQUENCE [LARGE SCALE GENOMIC DNA]</scope>
    <source>
        <tissue evidence="11">Leaves</tissue>
    </source>
</reference>
<dbReference type="PROSITE" id="PS00028">
    <property type="entry name" value="ZINC_FINGER_C2H2_1"/>
    <property type="match status" value="1"/>
</dbReference>
<dbReference type="EMBL" id="RXIC02000020">
    <property type="protein sequence ID" value="KAB1224197.1"/>
    <property type="molecule type" value="Genomic_DNA"/>
</dbReference>
<evidence type="ECO:0000313" key="11">
    <source>
        <dbReference type="EMBL" id="KAB1224197.1"/>
    </source>
</evidence>
<evidence type="ECO:0000256" key="1">
    <source>
        <dbReference type="ARBA" id="ARBA00004123"/>
    </source>
</evidence>
<dbReference type="SUPFAM" id="SSF57667">
    <property type="entry name" value="beta-beta-alpha zinc fingers"/>
    <property type="match status" value="1"/>
</dbReference>
<dbReference type="InterPro" id="IPR013087">
    <property type="entry name" value="Znf_C2H2_type"/>
</dbReference>
<keyword evidence="4" id="KW-0862">Zinc</keyword>
<dbReference type="PROSITE" id="PS50157">
    <property type="entry name" value="ZINC_FINGER_C2H2_2"/>
    <property type="match status" value="1"/>
</dbReference>
<dbReference type="PANTHER" id="PTHR45801:SF111">
    <property type="entry name" value="C2H2 AND C2HC ZINC FINGERS SUPERFAMILY PROTEIN"/>
    <property type="match status" value="1"/>
</dbReference>
<dbReference type="OrthoDB" id="780709at2759"/>
<feature type="domain" description="C2H2-type" evidence="10">
    <location>
        <begin position="29"/>
        <end position="56"/>
    </location>
</feature>
<evidence type="ECO:0000313" key="12">
    <source>
        <dbReference type="Proteomes" id="UP000516437"/>
    </source>
</evidence>
<dbReference type="Gene3D" id="3.30.160.60">
    <property type="entry name" value="Classic Zinc Finger"/>
    <property type="match status" value="1"/>
</dbReference>
<evidence type="ECO:0000256" key="6">
    <source>
        <dbReference type="ARBA" id="ARBA00023163"/>
    </source>
</evidence>
<keyword evidence="6" id="KW-0804">Transcription</keyword>
<protein>
    <submittedName>
        <fullName evidence="11">Transcriptional regulator TAC1</fullName>
    </submittedName>
</protein>
<feature type="region of interest" description="Disordered" evidence="9">
    <location>
        <begin position="88"/>
        <end position="107"/>
    </location>
</feature>
<dbReference type="AlphaFoldDB" id="A0A6A1WK23"/>
<sequence length="171" mass="19295">MAINPKNFEKSDQLKWGSDDQNSSQVRSYTCCFCKRGFSNAQALGGHMNIHRRDRARLKLAADENSLPLEITMNPSDHEPQALREKFSFHDEKSSTKKPLSLSIEDDDSSKAVAEEVHQLPLFVERAGGRNEDQKGMQFSHASQPTAEVDLELRLGPEPQETSTVSTREFF</sequence>
<keyword evidence="12" id="KW-1185">Reference proteome</keyword>
<comment type="caution">
    <text evidence="11">The sequence shown here is derived from an EMBL/GenBank/DDBJ whole genome shotgun (WGS) entry which is preliminary data.</text>
</comment>
<dbReference type="Proteomes" id="UP000516437">
    <property type="component" value="Chromosome 2"/>
</dbReference>
<evidence type="ECO:0000256" key="4">
    <source>
        <dbReference type="ARBA" id="ARBA00022833"/>
    </source>
</evidence>
<accession>A0A6A1WK23</accession>
<feature type="region of interest" description="Disordered" evidence="9">
    <location>
        <begin position="127"/>
        <end position="146"/>
    </location>
</feature>